<comment type="caution">
    <text evidence="1">The sequence shown here is derived from an EMBL/GenBank/DDBJ whole genome shotgun (WGS) entry which is preliminary data.</text>
</comment>
<dbReference type="PANTHER" id="PTHR15394">
    <property type="entry name" value="SERINE HYDROLASE RBBP9"/>
    <property type="match status" value="1"/>
</dbReference>
<organism evidence="1 2">
    <name type="scientific">Corynebacterium xerosis</name>
    <dbReference type="NCBI Taxonomy" id="1725"/>
    <lineage>
        <taxon>Bacteria</taxon>
        <taxon>Bacillati</taxon>
        <taxon>Actinomycetota</taxon>
        <taxon>Actinomycetes</taxon>
        <taxon>Mycobacteriales</taxon>
        <taxon>Corynebacteriaceae</taxon>
        <taxon>Corynebacterium</taxon>
    </lineage>
</organism>
<name>A0A7X9XTJ8_9CORY</name>
<dbReference type="EMBL" id="JABAGA010000005">
    <property type="protein sequence ID" value="NMF09709.1"/>
    <property type="molecule type" value="Genomic_DNA"/>
</dbReference>
<dbReference type="InterPro" id="IPR010662">
    <property type="entry name" value="RBBP9/YdeN"/>
</dbReference>
<evidence type="ECO:0000313" key="2">
    <source>
        <dbReference type="Proteomes" id="UP000589552"/>
    </source>
</evidence>
<dbReference type="Proteomes" id="UP000589552">
    <property type="component" value="Unassembled WGS sequence"/>
</dbReference>
<dbReference type="Gene3D" id="3.40.50.1820">
    <property type="entry name" value="alpha/beta hydrolase"/>
    <property type="match status" value="1"/>
</dbReference>
<evidence type="ECO:0000313" key="1">
    <source>
        <dbReference type="EMBL" id="NMF09709.1"/>
    </source>
</evidence>
<sequence>MSETHHDPVTDLPDGGGPDAPRAVIVHGYNGYPAKHWFPWLAAELVDAGFPVTRVALPNPTRPHPAAWADALAEQAGSLDGAVVVAHSLGCFTTLRHLAAHPNQKLAGLVLVAGFDAKSDALPQLDPFIGEGVDTEALLPRLGEVAVIMSDADHIVPGTDTEAMAKRLGVEPIVVPGAKHFLYSDGVTEVPAARDAALAVLRSVEQKRP</sequence>
<dbReference type="SUPFAM" id="SSF53474">
    <property type="entry name" value="alpha/beta-Hydrolases"/>
    <property type="match status" value="1"/>
</dbReference>
<dbReference type="Pfam" id="PF06821">
    <property type="entry name" value="Ser_hydrolase"/>
    <property type="match status" value="1"/>
</dbReference>
<protein>
    <submittedName>
        <fullName evidence="1">Serine hydrolase family protein</fullName>
    </submittedName>
</protein>
<keyword evidence="1" id="KW-0378">Hydrolase</keyword>
<dbReference type="InterPro" id="IPR029058">
    <property type="entry name" value="AB_hydrolase_fold"/>
</dbReference>
<dbReference type="PANTHER" id="PTHR15394:SF3">
    <property type="entry name" value="SERINE HYDROLASE RBBP9"/>
    <property type="match status" value="1"/>
</dbReference>
<gene>
    <name evidence="1" type="ORF">HF852_08895</name>
</gene>
<reference evidence="1 2" key="1">
    <citation type="submission" date="2020-04" db="EMBL/GenBank/DDBJ databases">
        <authorList>
            <person name="Hitch T.C.A."/>
            <person name="Wylensek D."/>
            <person name="Clavel T."/>
        </authorList>
    </citation>
    <scope>NUCLEOTIDE SEQUENCE [LARGE SCALE GENOMIC DNA]</scope>
    <source>
        <strain evidence="1 2">BL-383-APC-2I</strain>
    </source>
</reference>
<accession>A0A7X9XTJ8</accession>
<dbReference type="GO" id="GO:0016787">
    <property type="term" value="F:hydrolase activity"/>
    <property type="evidence" value="ECO:0007669"/>
    <property type="project" value="UniProtKB-KW"/>
</dbReference>
<dbReference type="RefSeq" id="WP_168938019.1">
    <property type="nucleotide sequence ID" value="NZ_JABAGA010000005.1"/>
</dbReference>
<proteinExistence type="predicted"/>
<dbReference type="AlphaFoldDB" id="A0A7X9XTJ8"/>